<dbReference type="PROSITE" id="PS50893">
    <property type="entry name" value="ABC_TRANSPORTER_2"/>
    <property type="match status" value="1"/>
</dbReference>
<dbReference type="GO" id="GO:0005524">
    <property type="term" value="F:ATP binding"/>
    <property type="evidence" value="ECO:0007669"/>
    <property type="project" value="UniProtKB-KW"/>
</dbReference>
<evidence type="ECO:0000313" key="8">
    <source>
        <dbReference type="Proteomes" id="UP000470010"/>
    </source>
</evidence>
<dbReference type="InterPro" id="IPR050763">
    <property type="entry name" value="ABC_transporter_ATP-binding"/>
</dbReference>
<evidence type="ECO:0000256" key="5">
    <source>
        <dbReference type="ARBA" id="ARBA00023251"/>
    </source>
</evidence>
<keyword evidence="5" id="KW-0046">Antibiotic resistance</keyword>
<comment type="subcellular location">
    <subcellularLocation>
        <location evidence="1">Cell membrane</location>
        <topology evidence="1">Peripheral membrane protein</topology>
    </subcellularLocation>
</comment>
<name>A0A7K0G695_9ACTN</name>
<sequence>MRRARPRRTHPHRAHSRHGGVCLSFGPKRVLDGLTFNVRRGECFGFLGPSGAGKTTTIKLLTRQLTQDTGRIQLFGRPIEHASNADYDRIGILSDTSALYERLSIEENLRLYASIRGRGQHDIDRLLERMKLSDDRRTLIKNCSKGMRQRAALLCALVHAPELLFLDEPTSGLDPAARAEVHRMLSELKRAGATIFITTHDMAEAEALCDRLAIIDRGRIIALDAPQSLSMKFARNRIVITTRTRGVLELTRDAAAADTVHDLLAANEVLAIHSDEPNLEEVFLELTGRNL</sequence>
<evidence type="ECO:0000256" key="4">
    <source>
        <dbReference type="ARBA" id="ARBA00022840"/>
    </source>
</evidence>
<proteinExistence type="predicted"/>
<keyword evidence="4 7" id="KW-0067">ATP-binding</keyword>
<keyword evidence="3" id="KW-0547">Nucleotide-binding</keyword>
<dbReference type="GO" id="GO:0005886">
    <property type="term" value="C:plasma membrane"/>
    <property type="evidence" value="ECO:0007669"/>
    <property type="project" value="UniProtKB-SubCell"/>
</dbReference>
<feature type="domain" description="ABC transporter" evidence="6">
    <location>
        <begin position="16"/>
        <end position="242"/>
    </location>
</feature>
<dbReference type="PANTHER" id="PTHR42711:SF13">
    <property type="entry name" value="ABC TRANSPORTER, ATP-BINDING PROTEIN"/>
    <property type="match status" value="1"/>
</dbReference>
<dbReference type="PANTHER" id="PTHR42711">
    <property type="entry name" value="ABC TRANSPORTER ATP-BINDING PROTEIN"/>
    <property type="match status" value="1"/>
</dbReference>
<reference evidence="8" key="1">
    <citation type="submission" date="2019-08" db="EMBL/GenBank/DDBJ databases">
        <title>Arthrobacter sp. nov., isolated from plateau pika and Tibetan wild ass.</title>
        <authorList>
            <person name="Ge Y."/>
        </authorList>
    </citation>
    <scope>NUCLEOTIDE SEQUENCE [LARGE SCALE GENOMIC DNA]</scope>
    <source>
        <strain evidence="8">HF-1365</strain>
    </source>
</reference>
<dbReference type="AlphaFoldDB" id="A0A7K0G695"/>
<keyword evidence="8" id="KW-1185">Reference proteome</keyword>
<protein>
    <submittedName>
        <fullName evidence="7">ATP-binding cassette domain-containing protein</fullName>
    </submittedName>
</protein>
<dbReference type="EMBL" id="VTFZ01000001">
    <property type="protein sequence ID" value="MRX79328.1"/>
    <property type="molecule type" value="Genomic_DNA"/>
</dbReference>
<evidence type="ECO:0000259" key="6">
    <source>
        <dbReference type="PROSITE" id="PS50893"/>
    </source>
</evidence>
<keyword evidence="2" id="KW-0813">Transport</keyword>
<comment type="caution">
    <text evidence="7">The sequence shown here is derived from an EMBL/GenBank/DDBJ whole genome shotgun (WGS) entry which is preliminary data.</text>
</comment>
<organism evidence="7 8">
    <name type="scientific">Enorma shizhengliae</name>
    <dbReference type="NCBI Taxonomy" id="2606615"/>
    <lineage>
        <taxon>Bacteria</taxon>
        <taxon>Bacillati</taxon>
        <taxon>Actinomycetota</taxon>
        <taxon>Coriobacteriia</taxon>
        <taxon>Coriobacteriales</taxon>
        <taxon>Coriobacteriaceae</taxon>
        <taxon>Enorma</taxon>
    </lineage>
</organism>
<evidence type="ECO:0000313" key="7">
    <source>
        <dbReference type="EMBL" id="MRX79328.1"/>
    </source>
</evidence>
<gene>
    <name evidence="7" type="ORF">GJE22_01685</name>
</gene>
<accession>A0A7K0G695</accession>
<dbReference type="SUPFAM" id="SSF52540">
    <property type="entry name" value="P-loop containing nucleoside triphosphate hydrolases"/>
    <property type="match status" value="1"/>
</dbReference>
<dbReference type="Proteomes" id="UP000470010">
    <property type="component" value="Unassembled WGS sequence"/>
</dbReference>
<dbReference type="GO" id="GO:0046677">
    <property type="term" value="P:response to antibiotic"/>
    <property type="evidence" value="ECO:0007669"/>
    <property type="project" value="UniProtKB-KW"/>
</dbReference>
<evidence type="ECO:0000256" key="3">
    <source>
        <dbReference type="ARBA" id="ARBA00022741"/>
    </source>
</evidence>
<dbReference type="Gene3D" id="3.40.50.300">
    <property type="entry name" value="P-loop containing nucleotide triphosphate hydrolases"/>
    <property type="match status" value="1"/>
</dbReference>
<dbReference type="SMART" id="SM00382">
    <property type="entry name" value="AAA"/>
    <property type="match status" value="1"/>
</dbReference>
<dbReference type="CDD" id="cd03230">
    <property type="entry name" value="ABC_DR_subfamily_A"/>
    <property type="match status" value="1"/>
</dbReference>
<dbReference type="Pfam" id="PF00005">
    <property type="entry name" value="ABC_tran"/>
    <property type="match status" value="1"/>
</dbReference>
<dbReference type="InterPro" id="IPR003439">
    <property type="entry name" value="ABC_transporter-like_ATP-bd"/>
</dbReference>
<dbReference type="InterPro" id="IPR003593">
    <property type="entry name" value="AAA+_ATPase"/>
</dbReference>
<dbReference type="InterPro" id="IPR017871">
    <property type="entry name" value="ABC_transporter-like_CS"/>
</dbReference>
<dbReference type="InterPro" id="IPR027417">
    <property type="entry name" value="P-loop_NTPase"/>
</dbReference>
<evidence type="ECO:0000256" key="1">
    <source>
        <dbReference type="ARBA" id="ARBA00004202"/>
    </source>
</evidence>
<evidence type="ECO:0000256" key="2">
    <source>
        <dbReference type="ARBA" id="ARBA00022448"/>
    </source>
</evidence>
<dbReference type="GO" id="GO:0016887">
    <property type="term" value="F:ATP hydrolysis activity"/>
    <property type="evidence" value="ECO:0007669"/>
    <property type="project" value="InterPro"/>
</dbReference>
<dbReference type="PROSITE" id="PS00211">
    <property type="entry name" value="ABC_TRANSPORTER_1"/>
    <property type="match status" value="1"/>
</dbReference>